<evidence type="ECO:0000256" key="1">
    <source>
        <dbReference type="ARBA" id="ARBA00005525"/>
    </source>
</evidence>
<gene>
    <name evidence="7" type="ORF">EV420DRAFT_1332952</name>
</gene>
<evidence type="ECO:0000313" key="8">
    <source>
        <dbReference type="Proteomes" id="UP001175211"/>
    </source>
</evidence>
<dbReference type="GO" id="GO:0004735">
    <property type="term" value="F:pyrroline-5-carboxylate reductase activity"/>
    <property type="evidence" value="ECO:0007669"/>
    <property type="project" value="UniProtKB-EC"/>
</dbReference>
<dbReference type="GeneID" id="85352379"/>
<dbReference type="FunFam" id="1.10.3730.10:FF:000001">
    <property type="entry name" value="Pyrroline-5-carboxylate reductase"/>
    <property type="match status" value="1"/>
</dbReference>
<keyword evidence="2 4" id="KW-0521">NADP</keyword>
<dbReference type="PANTHER" id="PTHR11645:SF0">
    <property type="entry name" value="PYRROLINE-5-CARBOXYLATE REDUCTASE 3"/>
    <property type="match status" value="1"/>
</dbReference>
<evidence type="ECO:0000256" key="3">
    <source>
        <dbReference type="ARBA" id="ARBA00023002"/>
    </source>
</evidence>
<comment type="pathway">
    <text evidence="4">Amino-acid biosynthesis; L-proline biosynthesis; L-proline from L-glutamate 5-semialdehyde: step 1/1.</text>
</comment>
<dbReference type="InterPro" id="IPR008927">
    <property type="entry name" value="6-PGluconate_DH-like_C_sf"/>
</dbReference>
<reference evidence="7" key="1">
    <citation type="submission" date="2023-06" db="EMBL/GenBank/DDBJ databases">
        <authorList>
            <consortium name="Lawrence Berkeley National Laboratory"/>
            <person name="Ahrendt S."/>
            <person name="Sahu N."/>
            <person name="Indic B."/>
            <person name="Wong-Bajracharya J."/>
            <person name="Merenyi Z."/>
            <person name="Ke H.-M."/>
            <person name="Monk M."/>
            <person name="Kocsube S."/>
            <person name="Drula E."/>
            <person name="Lipzen A."/>
            <person name="Balint B."/>
            <person name="Henrissat B."/>
            <person name="Andreopoulos B."/>
            <person name="Martin F.M."/>
            <person name="Harder C.B."/>
            <person name="Rigling D."/>
            <person name="Ford K.L."/>
            <person name="Foster G.D."/>
            <person name="Pangilinan J."/>
            <person name="Papanicolaou A."/>
            <person name="Barry K."/>
            <person name="LaButti K."/>
            <person name="Viragh M."/>
            <person name="Koriabine M."/>
            <person name="Yan M."/>
            <person name="Riley R."/>
            <person name="Champramary S."/>
            <person name="Plett K.L."/>
            <person name="Tsai I.J."/>
            <person name="Slot J."/>
            <person name="Sipos G."/>
            <person name="Plett J."/>
            <person name="Nagy L.G."/>
            <person name="Grigoriev I.V."/>
        </authorList>
    </citation>
    <scope>NUCLEOTIDE SEQUENCE</scope>
    <source>
        <strain evidence="7">CCBAS 213</strain>
    </source>
</reference>
<dbReference type="InterPro" id="IPR028939">
    <property type="entry name" value="P5C_Rdtase_cat_N"/>
</dbReference>
<dbReference type="Pfam" id="PF14748">
    <property type="entry name" value="P5CR_dimer"/>
    <property type="match status" value="1"/>
</dbReference>
<comment type="catalytic activity">
    <reaction evidence="4">
        <text>L-proline + NADP(+) = (S)-1-pyrroline-5-carboxylate + NADPH + 2 H(+)</text>
        <dbReference type="Rhea" id="RHEA:14109"/>
        <dbReference type="ChEBI" id="CHEBI:15378"/>
        <dbReference type="ChEBI" id="CHEBI:17388"/>
        <dbReference type="ChEBI" id="CHEBI:57783"/>
        <dbReference type="ChEBI" id="CHEBI:58349"/>
        <dbReference type="ChEBI" id="CHEBI:60039"/>
        <dbReference type="EC" id="1.5.1.2"/>
    </reaction>
</comment>
<evidence type="ECO:0000259" key="6">
    <source>
        <dbReference type="Pfam" id="PF14748"/>
    </source>
</evidence>
<feature type="domain" description="Pyrroline-5-carboxylate reductase dimerisation" evidence="6">
    <location>
        <begin position="202"/>
        <end position="306"/>
    </location>
</feature>
<dbReference type="InterPro" id="IPR000304">
    <property type="entry name" value="Pyrroline-COOH_reductase"/>
</dbReference>
<evidence type="ECO:0000259" key="5">
    <source>
        <dbReference type="Pfam" id="PF03807"/>
    </source>
</evidence>
<dbReference type="EC" id="1.5.1.2" evidence="4"/>
<keyword evidence="4" id="KW-0641">Proline biosynthesis</keyword>
<dbReference type="NCBIfam" id="TIGR00112">
    <property type="entry name" value="proC"/>
    <property type="match status" value="1"/>
</dbReference>
<dbReference type="AlphaFoldDB" id="A0AA39KID0"/>
<dbReference type="Gene3D" id="1.10.3730.10">
    <property type="entry name" value="ProC C-terminal domain-like"/>
    <property type="match status" value="1"/>
</dbReference>
<dbReference type="RefSeq" id="XP_060331795.1">
    <property type="nucleotide sequence ID" value="XM_060468831.1"/>
</dbReference>
<dbReference type="SUPFAM" id="SSF48179">
    <property type="entry name" value="6-phosphogluconate dehydrogenase C-terminal domain-like"/>
    <property type="match status" value="1"/>
</dbReference>
<keyword evidence="3 4" id="KW-0560">Oxidoreductase</keyword>
<protein>
    <recommendedName>
        <fullName evidence="4">Pyrroline-5-carboxylate reductase</fullName>
        <ecNumber evidence="4">1.5.1.2</ecNumber>
    </recommendedName>
</protein>
<dbReference type="PANTHER" id="PTHR11645">
    <property type="entry name" value="PYRROLINE-5-CARBOXYLATE REDUCTASE"/>
    <property type="match status" value="1"/>
</dbReference>
<evidence type="ECO:0000256" key="4">
    <source>
        <dbReference type="RuleBase" id="RU003903"/>
    </source>
</evidence>
<keyword evidence="4" id="KW-0028">Amino-acid biosynthesis</keyword>
<evidence type="ECO:0000256" key="2">
    <source>
        <dbReference type="ARBA" id="ARBA00022857"/>
    </source>
</evidence>
<dbReference type="HAMAP" id="MF_01925">
    <property type="entry name" value="P5C_reductase"/>
    <property type="match status" value="1"/>
</dbReference>
<dbReference type="Gene3D" id="3.40.50.720">
    <property type="entry name" value="NAD(P)-binding Rossmann-like Domain"/>
    <property type="match status" value="1"/>
</dbReference>
<dbReference type="Pfam" id="PF03807">
    <property type="entry name" value="F420_oxidored"/>
    <property type="match status" value="1"/>
</dbReference>
<dbReference type="InterPro" id="IPR036291">
    <property type="entry name" value="NAD(P)-bd_dom_sf"/>
</dbReference>
<dbReference type="InterPro" id="IPR029036">
    <property type="entry name" value="P5CR_dimer"/>
</dbReference>
<keyword evidence="8" id="KW-1185">Reference proteome</keyword>
<proteinExistence type="inferred from homology"/>
<sequence length="366" mass="38872">MGYTLCVIGCGTMGIAILSGVVDSLDVHSRVPAALQKWESHTPGTMTPVGSPDASTPTRFIACVSQTKSAAKLRTVFDGLGLMGKSIEVVASKNVDAVKQSDVILLCCKPQLAHSILSEPGLSEALEGKLLISILAGVTISQLTTWVHPQTRVIRAMPNTPCKIREGMTVVSSISASENMEVDHAIILKIFSSIGRCRFLEEKHFDACTALSGSGPAFACIFLEAMADGGVMMGLPRAEALELAAQTLQGAARMVLQAGAHPAQIKDSVTTPGGCTIAGLLALEDGKVRSTIARGIQIATERASELGQPAKVVDGQISLKLWAQQLKGTREQKFITEMMLIYLGHKLHTCSSRCSLLTLELFKSMI</sequence>
<dbReference type="InterPro" id="IPR053790">
    <property type="entry name" value="P5CR-like_CS"/>
</dbReference>
<dbReference type="EMBL" id="JAUEPS010000014">
    <property type="protein sequence ID" value="KAK0459598.1"/>
    <property type="molecule type" value="Genomic_DNA"/>
</dbReference>
<organism evidence="7 8">
    <name type="scientific">Armillaria tabescens</name>
    <name type="common">Ringless honey mushroom</name>
    <name type="synonym">Agaricus tabescens</name>
    <dbReference type="NCBI Taxonomy" id="1929756"/>
    <lineage>
        <taxon>Eukaryota</taxon>
        <taxon>Fungi</taxon>
        <taxon>Dikarya</taxon>
        <taxon>Basidiomycota</taxon>
        <taxon>Agaricomycotina</taxon>
        <taxon>Agaricomycetes</taxon>
        <taxon>Agaricomycetidae</taxon>
        <taxon>Agaricales</taxon>
        <taxon>Marasmiineae</taxon>
        <taxon>Physalacriaceae</taxon>
        <taxon>Desarmillaria</taxon>
    </lineage>
</organism>
<comment type="caution">
    <text evidence="7">The sequence shown here is derived from an EMBL/GenBank/DDBJ whole genome shotgun (WGS) entry which is preliminary data.</text>
</comment>
<dbReference type="PROSITE" id="PS00521">
    <property type="entry name" value="P5CR"/>
    <property type="match status" value="1"/>
</dbReference>
<dbReference type="Proteomes" id="UP001175211">
    <property type="component" value="Unassembled WGS sequence"/>
</dbReference>
<name>A0AA39KID0_ARMTA</name>
<comment type="similarity">
    <text evidence="1 4">Belongs to the pyrroline-5-carboxylate reductase family.</text>
</comment>
<dbReference type="SUPFAM" id="SSF51735">
    <property type="entry name" value="NAD(P)-binding Rossmann-fold domains"/>
    <property type="match status" value="1"/>
</dbReference>
<accession>A0AA39KID0</accession>
<feature type="domain" description="Pyrroline-5-carboxylate reductase catalytic N-terminal" evidence="5">
    <location>
        <begin position="5"/>
        <end position="137"/>
    </location>
</feature>
<dbReference type="GO" id="GO:0055129">
    <property type="term" value="P:L-proline biosynthetic process"/>
    <property type="evidence" value="ECO:0007669"/>
    <property type="project" value="TreeGrafter"/>
</dbReference>
<evidence type="ECO:0000313" key="7">
    <source>
        <dbReference type="EMBL" id="KAK0459598.1"/>
    </source>
</evidence>